<dbReference type="PANTHER" id="PTHR31862">
    <property type="entry name" value="UPF0261 DOMAIN PROTEIN (AFU_ORTHOLOGUE AFUA_1G10120)"/>
    <property type="match status" value="1"/>
</dbReference>
<dbReference type="PANTHER" id="PTHR31862:SF1">
    <property type="entry name" value="UPF0261 DOMAIN PROTEIN (AFU_ORTHOLOGUE AFUA_1G10120)"/>
    <property type="match status" value="1"/>
</dbReference>
<reference evidence="3" key="3">
    <citation type="submission" date="2024-03" db="EMBL/GenBank/DDBJ databases">
        <authorList>
            <person name="Bromfield E.S.P."/>
            <person name="Cloutier S."/>
        </authorList>
    </citation>
    <scope>NUCLEOTIDE SEQUENCE</scope>
    <source>
        <strain evidence="3">5S5</strain>
    </source>
</reference>
<dbReference type="EMBL" id="CP147711">
    <property type="protein sequence ID" value="WXC78586.1"/>
    <property type="molecule type" value="Genomic_DNA"/>
</dbReference>
<evidence type="ECO:0000313" key="2">
    <source>
        <dbReference type="EMBL" id="NVI48625.1"/>
    </source>
</evidence>
<feature type="domain" description="TIM-barrel" evidence="1">
    <location>
        <begin position="9"/>
        <end position="274"/>
    </location>
</feature>
<keyword evidence="4" id="KW-1185">Reference proteome</keyword>
<evidence type="ECO:0000259" key="1">
    <source>
        <dbReference type="Pfam" id="PF09370"/>
    </source>
</evidence>
<dbReference type="Proteomes" id="UP001432046">
    <property type="component" value="Chromosome"/>
</dbReference>
<reference evidence="3" key="2">
    <citation type="journal article" date="2021" name="Int. J. Syst. Evol. Microbiol.">
        <title>Bradyrhizobium septentrionale sp. nov. (sv. septentrionale) and Bradyrhizobium quebecense sp. nov. (sv. septentrionale) associated with legumes native to Canada possess rearranged symbiosis genes and numerous insertion sequences.</title>
        <authorList>
            <person name="Bromfield E.S.P."/>
            <person name="Cloutier S."/>
        </authorList>
    </citation>
    <scope>NUCLEOTIDE SEQUENCE</scope>
    <source>
        <strain evidence="3">5S5</strain>
    </source>
</reference>
<dbReference type="InterPro" id="IPR009215">
    <property type="entry name" value="TIM-br_IGPS-like"/>
</dbReference>
<organism evidence="2">
    <name type="scientific">Bradyrhizobium septentrionale</name>
    <dbReference type="NCBI Taxonomy" id="1404411"/>
    <lineage>
        <taxon>Bacteria</taxon>
        <taxon>Pseudomonadati</taxon>
        <taxon>Pseudomonadota</taxon>
        <taxon>Alphaproteobacteria</taxon>
        <taxon>Hyphomicrobiales</taxon>
        <taxon>Nitrobacteraceae</taxon>
        <taxon>Bradyrhizobium</taxon>
    </lineage>
</organism>
<dbReference type="InterPro" id="IPR015813">
    <property type="entry name" value="Pyrv/PenolPyrv_kinase-like_dom"/>
</dbReference>
<dbReference type="AlphaFoldDB" id="A0A973W7J4"/>
<protein>
    <submittedName>
        <fullName evidence="2">Phosphoenolpyruvate hydrolase family protein</fullName>
    </submittedName>
</protein>
<proteinExistence type="predicted"/>
<dbReference type="Gene3D" id="1.20.5.460">
    <property type="entry name" value="Single helix bin"/>
    <property type="match status" value="1"/>
</dbReference>
<dbReference type="GO" id="GO:0016787">
    <property type="term" value="F:hydrolase activity"/>
    <property type="evidence" value="ECO:0007669"/>
    <property type="project" value="UniProtKB-KW"/>
</dbReference>
<gene>
    <name evidence="2" type="ORF">HAP48_038370</name>
    <name evidence="3" type="ORF">WDK88_35230</name>
</gene>
<dbReference type="InterPro" id="IPR013785">
    <property type="entry name" value="Aldolase_TIM"/>
</dbReference>
<name>A0A973W7J4_9BRAD</name>
<dbReference type="SUPFAM" id="SSF51621">
    <property type="entry name" value="Phosphoenolpyruvate/pyruvate domain"/>
    <property type="match status" value="1"/>
</dbReference>
<accession>A0A973W7J4</accession>
<evidence type="ECO:0000313" key="3">
    <source>
        <dbReference type="EMBL" id="WXC78586.1"/>
    </source>
</evidence>
<dbReference type="RefSeq" id="WP_166214258.1">
    <property type="nucleotide sequence ID" value="NZ_CP088285.1"/>
</dbReference>
<dbReference type="PIRSF" id="PIRSF034452">
    <property type="entry name" value="TIM-br_sig_trnsd"/>
    <property type="match status" value="1"/>
</dbReference>
<dbReference type="Gene3D" id="3.20.20.70">
    <property type="entry name" value="Aldolase class I"/>
    <property type="match status" value="1"/>
</dbReference>
<dbReference type="Pfam" id="PF09370">
    <property type="entry name" value="PEP_hydrolase"/>
    <property type="match status" value="1"/>
</dbReference>
<keyword evidence="2" id="KW-0378">Hydrolase</keyword>
<evidence type="ECO:0000313" key="4">
    <source>
        <dbReference type="Proteomes" id="UP001432046"/>
    </source>
</evidence>
<reference evidence="2" key="1">
    <citation type="submission" date="2020-06" db="EMBL/GenBank/DDBJ databases">
        <title>Whole Genome Sequence of Bradyrhizobium sp. Strain 1S1.</title>
        <authorList>
            <person name="Bromfield E.S.P."/>
            <person name="Cloutier S."/>
        </authorList>
    </citation>
    <scope>NUCLEOTIDE SEQUENCE [LARGE SCALE GENOMIC DNA]</scope>
    <source>
        <strain evidence="2">1S1</strain>
    </source>
</reference>
<dbReference type="InterPro" id="IPR051353">
    <property type="entry name" value="Tobamovirus_resist_UPF0261"/>
</dbReference>
<sequence length="277" mass="29324">MPRFERTALLKKFHAMIARGEPIVGGGAGTGLSAKCEEAGGVDLIVIYNSGRYRMAGRGSLAGLMPYGDANAIVVEMAGEVLPVVTRTPVLAGVNGTDPFRDMDVFLDQLKAIGFAGVQNFPTVGLIDGTFRTNLEETGMSYALEIDMISKAHEKDMLTTPYVFSEQEAAAMAIAGADIIVCHMGLTTGGTIGAQTAPKLADCPARIEAWAEAALSVNSDIIVLAHGGPIADPADADFIMKQTRNCHGFYGASSMERLPVERALTDQVRKFKAIGAR</sequence>
<dbReference type="EMBL" id="JAAOLE020000001">
    <property type="protein sequence ID" value="NVI48625.1"/>
    <property type="molecule type" value="Genomic_DNA"/>
</dbReference>